<evidence type="ECO:0000256" key="3">
    <source>
        <dbReference type="ARBA" id="ARBA00004784"/>
    </source>
</evidence>
<protein>
    <recommendedName>
        <fullName evidence="6 16">Uridine kinase</fullName>
        <ecNumber evidence="5 16">2.7.1.48</ecNumber>
    </recommendedName>
    <alternativeName>
        <fullName evidence="12 16">Cytidine monophosphokinase</fullName>
    </alternativeName>
    <alternativeName>
        <fullName evidence="13 16">Uridine monophosphokinase</fullName>
    </alternativeName>
</protein>
<dbReference type="InterPro" id="IPR026008">
    <property type="entry name" value="Uridine_kinase"/>
</dbReference>
<evidence type="ECO:0000256" key="10">
    <source>
        <dbReference type="ARBA" id="ARBA00022777"/>
    </source>
</evidence>
<dbReference type="GO" id="GO:0043771">
    <property type="term" value="F:cytidine kinase activity"/>
    <property type="evidence" value="ECO:0007669"/>
    <property type="project" value="RHEA"/>
</dbReference>
<comment type="similarity">
    <text evidence="4 16 17">Belongs to the uridine kinase family.</text>
</comment>
<evidence type="ECO:0000256" key="16">
    <source>
        <dbReference type="HAMAP-Rule" id="MF_00551"/>
    </source>
</evidence>
<dbReference type="InterPro" id="IPR027417">
    <property type="entry name" value="P-loop_NTPase"/>
</dbReference>
<dbReference type="GO" id="GO:0005737">
    <property type="term" value="C:cytoplasm"/>
    <property type="evidence" value="ECO:0007669"/>
    <property type="project" value="UniProtKB-SubCell"/>
</dbReference>
<evidence type="ECO:0000256" key="9">
    <source>
        <dbReference type="ARBA" id="ARBA00022741"/>
    </source>
</evidence>
<dbReference type="GO" id="GO:0004849">
    <property type="term" value="F:uridine kinase activity"/>
    <property type="evidence" value="ECO:0007669"/>
    <property type="project" value="UniProtKB-UniRule"/>
</dbReference>
<dbReference type="UniPathway" id="UPA00574">
    <property type="reaction ID" value="UER00637"/>
</dbReference>
<evidence type="ECO:0000256" key="8">
    <source>
        <dbReference type="ARBA" id="ARBA00022679"/>
    </source>
</evidence>
<dbReference type="NCBIfam" id="NF004018">
    <property type="entry name" value="PRK05480.1"/>
    <property type="match status" value="1"/>
</dbReference>
<evidence type="ECO:0000259" key="18">
    <source>
        <dbReference type="Pfam" id="PF00485"/>
    </source>
</evidence>
<keyword evidence="8 16" id="KW-0808">Transferase</keyword>
<reference evidence="19 20" key="1">
    <citation type="submission" date="2018-08" db="EMBL/GenBank/DDBJ databases">
        <title>A genome reference for cultivated species of the human gut microbiota.</title>
        <authorList>
            <person name="Zou Y."/>
            <person name="Xue W."/>
            <person name="Luo G."/>
        </authorList>
    </citation>
    <scope>NUCLEOTIDE SEQUENCE [LARGE SCALE GENOMIC DNA]</scope>
    <source>
        <strain evidence="19 20">AM07-24</strain>
    </source>
</reference>
<comment type="pathway">
    <text evidence="2 16 17">Pyrimidine metabolism; UMP biosynthesis via salvage pathway; UMP from uridine: step 1/1.</text>
</comment>
<dbReference type="AlphaFoldDB" id="A0A415E834"/>
<feature type="domain" description="Phosphoribulokinase/uridine kinase" evidence="18">
    <location>
        <begin position="7"/>
        <end position="191"/>
    </location>
</feature>
<comment type="catalytic activity">
    <reaction evidence="14 17">
        <text>cytidine + ATP = CMP + ADP + H(+)</text>
        <dbReference type="Rhea" id="RHEA:24674"/>
        <dbReference type="ChEBI" id="CHEBI:15378"/>
        <dbReference type="ChEBI" id="CHEBI:17562"/>
        <dbReference type="ChEBI" id="CHEBI:30616"/>
        <dbReference type="ChEBI" id="CHEBI:60377"/>
        <dbReference type="ChEBI" id="CHEBI:456216"/>
        <dbReference type="EC" id="2.7.1.48"/>
    </reaction>
</comment>
<dbReference type="GO" id="GO:0005524">
    <property type="term" value="F:ATP binding"/>
    <property type="evidence" value="ECO:0007669"/>
    <property type="project" value="UniProtKB-UniRule"/>
</dbReference>
<keyword evidence="11 16" id="KW-0067">ATP-binding</keyword>
<dbReference type="Proteomes" id="UP000284841">
    <property type="component" value="Unassembled WGS sequence"/>
</dbReference>
<evidence type="ECO:0000256" key="1">
    <source>
        <dbReference type="ARBA" id="ARBA00004496"/>
    </source>
</evidence>
<evidence type="ECO:0000256" key="15">
    <source>
        <dbReference type="ARBA" id="ARBA00048909"/>
    </source>
</evidence>
<dbReference type="CDD" id="cd02023">
    <property type="entry name" value="UMPK"/>
    <property type="match status" value="1"/>
</dbReference>
<comment type="pathway">
    <text evidence="3 16 17">Pyrimidine metabolism; CTP biosynthesis via salvage pathway; CTP from cytidine: step 1/3.</text>
</comment>
<evidence type="ECO:0000256" key="12">
    <source>
        <dbReference type="ARBA" id="ARBA00030641"/>
    </source>
</evidence>
<dbReference type="HAMAP" id="MF_00551">
    <property type="entry name" value="Uridine_kinase"/>
    <property type="match status" value="1"/>
</dbReference>
<evidence type="ECO:0000313" key="20">
    <source>
        <dbReference type="Proteomes" id="UP000284841"/>
    </source>
</evidence>
<comment type="catalytic activity">
    <reaction evidence="15 16 17">
        <text>uridine + ATP = UMP + ADP + H(+)</text>
        <dbReference type="Rhea" id="RHEA:16825"/>
        <dbReference type="ChEBI" id="CHEBI:15378"/>
        <dbReference type="ChEBI" id="CHEBI:16704"/>
        <dbReference type="ChEBI" id="CHEBI:30616"/>
        <dbReference type="ChEBI" id="CHEBI:57865"/>
        <dbReference type="ChEBI" id="CHEBI:456216"/>
        <dbReference type="EC" id="2.7.1.48"/>
    </reaction>
</comment>
<dbReference type="RefSeq" id="WP_067540970.1">
    <property type="nucleotide sequence ID" value="NZ_CABKWE010000009.1"/>
</dbReference>
<gene>
    <name evidence="16" type="primary">udk</name>
    <name evidence="19" type="ORF">DW099_05000</name>
</gene>
<dbReference type="GO" id="GO:0044211">
    <property type="term" value="P:CTP salvage"/>
    <property type="evidence" value="ECO:0007669"/>
    <property type="project" value="UniProtKB-UniRule"/>
</dbReference>
<keyword evidence="7 16" id="KW-0963">Cytoplasm</keyword>
<dbReference type="EC" id="2.7.1.48" evidence="5 16"/>
<dbReference type="UniPathway" id="UPA00579">
    <property type="reaction ID" value="UER00640"/>
</dbReference>
<evidence type="ECO:0000313" key="19">
    <source>
        <dbReference type="EMBL" id="RHJ89921.1"/>
    </source>
</evidence>
<dbReference type="GO" id="GO:0044206">
    <property type="term" value="P:UMP salvage"/>
    <property type="evidence" value="ECO:0007669"/>
    <property type="project" value="UniProtKB-UniRule"/>
</dbReference>
<comment type="subcellular location">
    <subcellularLocation>
        <location evidence="1 16 17">Cytoplasm</location>
    </subcellularLocation>
</comment>
<evidence type="ECO:0000256" key="4">
    <source>
        <dbReference type="ARBA" id="ARBA00005408"/>
    </source>
</evidence>
<keyword evidence="10 16" id="KW-0418">Kinase</keyword>
<dbReference type="Gene3D" id="3.40.50.300">
    <property type="entry name" value="P-loop containing nucleotide triphosphate hydrolases"/>
    <property type="match status" value="1"/>
</dbReference>
<dbReference type="OrthoDB" id="9777642at2"/>
<dbReference type="InterPro" id="IPR000764">
    <property type="entry name" value="Uridine_kinase-like"/>
</dbReference>
<evidence type="ECO:0000256" key="7">
    <source>
        <dbReference type="ARBA" id="ARBA00022490"/>
    </source>
</evidence>
<dbReference type="InterPro" id="IPR006083">
    <property type="entry name" value="PRK/URK"/>
</dbReference>
<dbReference type="STRING" id="1776384.GCA_900086585_03288"/>
<evidence type="ECO:0000256" key="2">
    <source>
        <dbReference type="ARBA" id="ARBA00004690"/>
    </source>
</evidence>
<dbReference type="GeneID" id="83005594"/>
<evidence type="ECO:0000256" key="5">
    <source>
        <dbReference type="ARBA" id="ARBA00012137"/>
    </source>
</evidence>
<evidence type="ECO:0000256" key="11">
    <source>
        <dbReference type="ARBA" id="ARBA00022840"/>
    </source>
</evidence>
<dbReference type="NCBIfam" id="TIGR00235">
    <property type="entry name" value="udk"/>
    <property type="match status" value="1"/>
</dbReference>
<comment type="caution">
    <text evidence="19">The sequence shown here is derived from an EMBL/GenBank/DDBJ whole genome shotgun (WGS) entry which is preliminary data.</text>
</comment>
<dbReference type="PRINTS" id="PR00988">
    <property type="entry name" value="URIDINKINASE"/>
</dbReference>
<proteinExistence type="inferred from homology"/>
<dbReference type="SUPFAM" id="SSF52540">
    <property type="entry name" value="P-loop containing nucleoside triphosphate hydrolases"/>
    <property type="match status" value="1"/>
</dbReference>
<name>A0A415E834_9FIRM</name>
<dbReference type="Pfam" id="PF00485">
    <property type="entry name" value="PRK"/>
    <property type="match status" value="1"/>
</dbReference>
<accession>A0A415E834</accession>
<evidence type="ECO:0000256" key="6">
    <source>
        <dbReference type="ARBA" id="ARBA00021478"/>
    </source>
</evidence>
<evidence type="ECO:0000256" key="17">
    <source>
        <dbReference type="RuleBase" id="RU003825"/>
    </source>
</evidence>
<evidence type="ECO:0000256" key="13">
    <source>
        <dbReference type="ARBA" id="ARBA00031452"/>
    </source>
</evidence>
<organism evidence="19 20">
    <name type="scientific">Emergencia timonensis</name>
    <dbReference type="NCBI Taxonomy" id="1776384"/>
    <lineage>
        <taxon>Bacteria</taxon>
        <taxon>Bacillati</taxon>
        <taxon>Bacillota</taxon>
        <taxon>Clostridia</taxon>
        <taxon>Peptostreptococcales</taxon>
        <taxon>Anaerovoracaceae</taxon>
        <taxon>Emergencia</taxon>
    </lineage>
</organism>
<evidence type="ECO:0000256" key="14">
    <source>
        <dbReference type="ARBA" id="ARBA00047436"/>
    </source>
</evidence>
<keyword evidence="20" id="KW-1185">Reference proteome</keyword>
<keyword evidence="9 16" id="KW-0547">Nucleotide-binding</keyword>
<dbReference type="PANTHER" id="PTHR10285">
    <property type="entry name" value="URIDINE KINASE"/>
    <property type="match status" value="1"/>
</dbReference>
<dbReference type="EMBL" id="QRMS01000001">
    <property type="protein sequence ID" value="RHJ89921.1"/>
    <property type="molecule type" value="Genomic_DNA"/>
</dbReference>
<feature type="binding site" evidence="16">
    <location>
        <begin position="12"/>
        <end position="19"/>
    </location>
    <ligand>
        <name>ATP</name>
        <dbReference type="ChEBI" id="CHEBI:30616"/>
    </ligand>
</feature>
<sequence length="215" mass="24894">MEKNVIIIGIAGGTGSGKSTMIERIEKQFSSQITILSHDFYYKAHNQMTYDERCKLNYDHPDAFDTDLMIEHIKKLKQWQSIARPVYDFTIHNRVEETVTVYPAKVIVVEGILIFENKELLDLFDIKVFIDTDADVRIIRRIMRDVQERGRTLQSVVNQYLTTVKLMHEQFVEPSKKNADIIVPEGGYNLVALDMLNQRIHALLHDEDEIGGLTR</sequence>